<reference evidence="1" key="2">
    <citation type="journal article" date="2014" name="J. Proteome Res.">
        <title>Spit and venom from scytodes spiders: a diverse and distinct cocktail.</title>
        <authorList>
            <person name="Zobel-Thropp P.A."/>
            <person name="Correa S.M."/>
            <person name="Garb J.E."/>
            <person name="Binford G.J."/>
        </authorList>
    </citation>
    <scope>NUCLEOTIDE SEQUENCE</scope>
    <source>
        <tissue evidence="1">Venom gland</tissue>
    </source>
</reference>
<proteinExistence type="evidence at transcript level"/>
<organism evidence="1">
    <name type="scientific">Scytodes thoracica</name>
    <name type="common">Spitting spider</name>
    <name type="synonym">Aranea thoracica</name>
    <dbReference type="NCBI Taxonomy" id="1112478"/>
    <lineage>
        <taxon>Eukaryota</taxon>
        <taxon>Metazoa</taxon>
        <taxon>Ecdysozoa</taxon>
        <taxon>Arthropoda</taxon>
        <taxon>Chelicerata</taxon>
        <taxon>Arachnida</taxon>
        <taxon>Araneae</taxon>
        <taxon>Araneomorphae</taxon>
        <taxon>Haplogynae</taxon>
        <taxon>Scytodoidea</taxon>
        <taxon>Scytodidae</taxon>
        <taxon>Scytodes</taxon>
    </lineage>
</organism>
<dbReference type="EMBL" id="KF860708">
    <property type="protein sequence ID" value="AIW62617.1"/>
    <property type="molecule type" value="mRNA"/>
</dbReference>
<accession>A0A0A0V624</accession>
<name>A0A0A0V624_SCYTH</name>
<sequence>MNILFGFIAGFWRVLRLDGRAKNLIERLTRFGCRWYGLARLLDCTVRFWLFFSNGSNWFGICCRPRLFAAL</sequence>
<protein>
    <submittedName>
        <fullName evidence="1">Uncharacterized protein</fullName>
    </submittedName>
</protein>
<reference evidence="1" key="1">
    <citation type="submission" date="2013-11" db="EMBL/GenBank/DDBJ databases">
        <authorList>
            <person name="Thropp P.A."/>
            <person name="Correa S.M."/>
            <person name="Garb J.E."/>
            <person name="Binford G.J."/>
        </authorList>
    </citation>
    <scope>NUCLEOTIDE SEQUENCE</scope>
    <source>
        <tissue evidence="1">Venom gland</tissue>
    </source>
</reference>
<dbReference type="AlphaFoldDB" id="A0A0A0V624"/>
<evidence type="ECO:0000313" key="1">
    <source>
        <dbReference type="EMBL" id="AIW62617.1"/>
    </source>
</evidence>